<keyword evidence="8 10" id="KW-0966">Cell projection</keyword>
<dbReference type="InterPro" id="IPR000435">
    <property type="entry name" value="Tektins"/>
</dbReference>
<evidence type="ECO:0000256" key="8">
    <source>
        <dbReference type="ARBA" id="ARBA00023273"/>
    </source>
</evidence>
<keyword evidence="4 10" id="KW-0282">Flagellum</keyword>
<reference evidence="11" key="1">
    <citation type="journal article" date="2020" name="J Insects Food Feed">
        <title>The yellow mealworm (Tenebrio molitor) genome: a resource for the emerging insects as food and feed industry.</title>
        <authorList>
            <person name="Eriksson T."/>
            <person name="Andere A."/>
            <person name="Kelstrup H."/>
            <person name="Emery V."/>
            <person name="Picard C."/>
        </authorList>
    </citation>
    <scope>NUCLEOTIDE SEQUENCE</scope>
    <source>
        <strain evidence="11">Stoneville</strain>
        <tissue evidence="11">Whole head</tissue>
    </source>
</reference>
<dbReference type="GO" id="GO:0005930">
    <property type="term" value="C:axoneme"/>
    <property type="evidence" value="ECO:0007669"/>
    <property type="project" value="UniProtKB-SubCell"/>
</dbReference>
<dbReference type="InterPro" id="IPR048256">
    <property type="entry name" value="Tektin-like"/>
</dbReference>
<dbReference type="EMBL" id="JABDTM020012139">
    <property type="protein sequence ID" value="KAH0820339.1"/>
    <property type="molecule type" value="Genomic_DNA"/>
</dbReference>
<evidence type="ECO:0000256" key="4">
    <source>
        <dbReference type="ARBA" id="ARBA00022846"/>
    </source>
</evidence>
<gene>
    <name evidence="11" type="ORF">GEV33_002452</name>
</gene>
<comment type="function">
    <text evidence="9">Microtubule inner protein (MIP) part of the dynein-decorated doublet microtubules (DMTs) in cilia and flagellar axoneme. Forms filamentous polymers in the walls of ciliary and flagellar microtubules.</text>
</comment>
<keyword evidence="5" id="KW-0175">Coiled coil</keyword>
<name>A0A8J6HTG2_TENMO</name>
<comment type="subcellular location">
    <subcellularLocation>
        <location evidence="10">Cytoplasm</location>
        <location evidence="10">Cytoskeleton</location>
        <location evidence="10">Cilium axoneme</location>
    </subcellularLocation>
    <subcellularLocation>
        <location evidence="1">Cytoplasm</location>
        <location evidence="1">Cytoskeleton</location>
        <location evidence="1">Flagellum axoneme</location>
    </subcellularLocation>
</comment>
<dbReference type="GO" id="GO:0015630">
    <property type="term" value="C:microtubule cytoskeleton"/>
    <property type="evidence" value="ECO:0007669"/>
    <property type="project" value="UniProtKB-UniRule"/>
</dbReference>
<keyword evidence="12" id="KW-1185">Reference proteome</keyword>
<comment type="similarity">
    <text evidence="2 10">Belongs to the tektin family.</text>
</comment>
<organism evidence="11 12">
    <name type="scientific">Tenebrio molitor</name>
    <name type="common">Yellow mealworm beetle</name>
    <dbReference type="NCBI Taxonomy" id="7067"/>
    <lineage>
        <taxon>Eukaryota</taxon>
        <taxon>Metazoa</taxon>
        <taxon>Ecdysozoa</taxon>
        <taxon>Arthropoda</taxon>
        <taxon>Hexapoda</taxon>
        <taxon>Insecta</taxon>
        <taxon>Pterygota</taxon>
        <taxon>Neoptera</taxon>
        <taxon>Endopterygota</taxon>
        <taxon>Coleoptera</taxon>
        <taxon>Polyphaga</taxon>
        <taxon>Cucujiformia</taxon>
        <taxon>Tenebrionidae</taxon>
        <taxon>Tenebrio</taxon>
    </lineage>
</organism>
<accession>A0A8J6HTG2</accession>
<sequence length="172" mass="20302">MIYLGYQDAASDVRSIRFSQVNSVLKMNRRIHTRLKDYSLVVVPPPPSRFTLQEWMLNNQLRYRNCYDQQTLSDRVLAESDRLRDQVAEITLLNRREADHKLDEKLKDIQFNIDEIQKQRKEVCIEIDSLTTYSERILDAMESLKEQSLKICKKCVILREGRIGIDLVRGRS</sequence>
<evidence type="ECO:0000256" key="1">
    <source>
        <dbReference type="ARBA" id="ARBA00004611"/>
    </source>
</evidence>
<evidence type="ECO:0000256" key="5">
    <source>
        <dbReference type="ARBA" id="ARBA00023054"/>
    </source>
</evidence>
<dbReference type="GO" id="GO:0060294">
    <property type="term" value="P:cilium movement involved in cell motility"/>
    <property type="evidence" value="ECO:0007669"/>
    <property type="project" value="UniProtKB-UniRule"/>
</dbReference>
<evidence type="ECO:0000313" key="12">
    <source>
        <dbReference type="Proteomes" id="UP000719412"/>
    </source>
</evidence>
<protein>
    <recommendedName>
        <fullName evidence="10">Tektin</fullName>
    </recommendedName>
</protein>
<evidence type="ECO:0000256" key="2">
    <source>
        <dbReference type="ARBA" id="ARBA00007209"/>
    </source>
</evidence>
<keyword evidence="7" id="KW-0206">Cytoskeleton</keyword>
<evidence type="ECO:0000256" key="7">
    <source>
        <dbReference type="ARBA" id="ARBA00023212"/>
    </source>
</evidence>
<dbReference type="GO" id="GO:0005634">
    <property type="term" value="C:nucleus"/>
    <property type="evidence" value="ECO:0007669"/>
    <property type="project" value="TreeGrafter"/>
</dbReference>
<dbReference type="GO" id="GO:0060271">
    <property type="term" value="P:cilium assembly"/>
    <property type="evidence" value="ECO:0007669"/>
    <property type="project" value="UniProtKB-UniRule"/>
</dbReference>
<proteinExistence type="inferred from homology"/>
<dbReference type="AlphaFoldDB" id="A0A8J6HTG2"/>
<evidence type="ECO:0000256" key="3">
    <source>
        <dbReference type="ARBA" id="ARBA00022490"/>
    </source>
</evidence>
<evidence type="ECO:0000256" key="6">
    <source>
        <dbReference type="ARBA" id="ARBA00023069"/>
    </source>
</evidence>
<keyword evidence="6 10" id="KW-0969">Cilium</keyword>
<dbReference type="PANTHER" id="PTHR19960">
    <property type="entry name" value="TEKTIN"/>
    <property type="match status" value="1"/>
</dbReference>
<evidence type="ECO:0000313" key="11">
    <source>
        <dbReference type="EMBL" id="KAH0820339.1"/>
    </source>
</evidence>
<keyword evidence="3" id="KW-0963">Cytoplasm</keyword>
<reference evidence="11" key="2">
    <citation type="submission" date="2021-08" db="EMBL/GenBank/DDBJ databases">
        <authorList>
            <person name="Eriksson T."/>
        </authorList>
    </citation>
    <scope>NUCLEOTIDE SEQUENCE</scope>
    <source>
        <strain evidence="11">Stoneville</strain>
        <tissue evidence="11">Whole head</tissue>
    </source>
</reference>
<comment type="caution">
    <text evidence="11">The sequence shown here is derived from an EMBL/GenBank/DDBJ whole genome shotgun (WGS) entry which is preliminary data.</text>
</comment>
<evidence type="ECO:0000256" key="9">
    <source>
        <dbReference type="ARBA" id="ARBA00045224"/>
    </source>
</evidence>
<evidence type="ECO:0000256" key="10">
    <source>
        <dbReference type="RuleBase" id="RU367040"/>
    </source>
</evidence>
<dbReference type="Proteomes" id="UP000719412">
    <property type="component" value="Unassembled WGS sequence"/>
</dbReference>
<dbReference type="Pfam" id="PF03148">
    <property type="entry name" value="Tektin"/>
    <property type="match status" value="1"/>
</dbReference>
<dbReference type="PANTHER" id="PTHR19960:SF25">
    <property type="entry name" value="TEKTIN-1"/>
    <property type="match status" value="1"/>
</dbReference>